<dbReference type="AlphaFoldDB" id="A0A9X1WID6"/>
<organism evidence="2 3">
    <name type="scientific">Corynebacterium kalidii</name>
    <dbReference type="NCBI Taxonomy" id="2931982"/>
    <lineage>
        <taxon>Bacteria</taxon>
        <taxon>Bacillati</taxon>
        <taxon>Actinomycetota</taxon>
        <taxon>Actinomycetes</taxon>
        <taxon>Mycobacteriales</taxon>
        <taxon>Corynebacteriaceae</taxon>
        <taxon>Corynebacterium</taxon>
    </lineage>
</organism>
<sequence>MTIEIPGHGEFSDSGGEWTASMSVDLVGDEVEFTVVHDREDVDLDQLAMCLSNFRSLSERALKDATPLVFAYYREATEDFSDDEREEYGIPEIADPSEVWDFVTLGTAATVERDDETGEWFVVTENECEWEPEHGLQIVLRNGEEVTRVSDADGSIHE</sequence>
<proteinExistence type="predicted"/>
<evidence type="ECO:0000313" key="3">
    <source>
        <dbReference type="Proteomes" id="UP001139207"/>
    </source>
</evidence>
<dbReference type="Pfam" id="PF22481">
    <property type="entry name" value="DUF6985"/>
    <property type="match status" value="1"/>
</dbReference>
<evidence type="ECO:0000313" key="2">
    <source>
        <dbReference type="EMBL" id="MCJ7859116.1"/>
    </source>
</evidence>
<dbReference type="RefSeq" id="WP_244804840.1">
    <property type="nucleotide sequence ID" value="NZ_JALIEA010000016.1"/>
</dbReference>
<dbReference type="Proteomes" id="UP001139207">
    <property type="component" value="Unassembled WGS sequence"/>
</dbReference>
<comment type="caution">
    <text evidence="2">The sequence shown here is derived from an EMBL/GenBank/DDBJ whole genome shotgun (WGS) entry which is preliminary data.</text>
</comment>
<keyword evidence="3" id="KW-1185">Reference proteome</keyword>
<accession>A0A9X1WID6</accession>
<reference evidence="2" key="1">
    <citation type="submission" date="2022-04" db="EMBL/GenBank/DDBJ databases">
        <title>Corynebacterium kalidii LD5P10.</title>
        <authorList>
            <person name="Sun J.Q."/>
        </authorList>
    </citation>
    <scope>NUCLEOTIDE SEQUENCE</scope>
    <source>
        <strain evidence="2">LD5P10</strain>
    </source>
</reference>
<dbReference type="EMBL" id="JALIEA010000016">
    <property type="protein sequence ID" value="MCJ7859116.1"/>
    <property type="molecule type" value="Genomic_DNA"/>
</dbReference>
<gene>
    <name evidence="2" type="ORF">MUN33_10395</name>
</gene>
<name>A0A9X1WID6_9CORY</name>
<dbReference type="InterPro" id="IPR054254">
    <property type="entry name" value="DUF6985"/>
</dbReference>
<feature type="domain" description="DUF6985" evidence="1">
    <location>
        <begin position="9"/>
        <end position="154"/>
    </location>
</feature>
<evidence type="ECO:0000259" key="1">
    <source>
        <dbReference type="Pfam" id="PF22481"/>
    </source>
</evidence>
<protein>
    <recommendedName>
        <fullName evidence="1">DUF6985 domain-containing protein</fullName>
    </recommendedName>
</protein>